<dbReference type="AlphaFoldDB" id="A0AAE0SCH0"/>
<evidence type="ECO:0000313" key="3">
    <source>
        <dbReference type="Proteomes" id="UP001195483"/>
    </source>
</evidence>
<reference evidence="2" key="2">
    <citation type="journal article" date="2021" name="Genome Biol. Evol.">
        <title>Developing a high-quality reference genome for a parasitic bivalve with doubly uniparental inheritance (Bivalvia: Unionida).</title>
        <authorList>
            <person name="Smith C.H."/>
        </authorList>
    </citation>
    <scope>NUCLEOTIDE SEQUENCE</scope>
    <source>
        <strain evidence="2">CHS0354</strain>
        <tissue evidence="2">Mantle</tissue>
    </source>
</reference>
<protein>
    <submittedName>
        <fullName evidence="2">Uncharacterized protein</fullName>
    </submittedName>
</protein>
<keyword evidence="3" id="KW-1185">Reference proteome</keyword>
<proteinExistence type="predicted"/>
<dbReference type="Proteomes" id="UP001195483">
    <property type="component" value="Unassembled WGS sequence"/>
</dbReference>
<evidence type="ECO:0000313" key="2">
    <source>
        <dbReference type="EMBL" id="KAK3588790.1"/>
    </source>
</evidence>
<reference evidence="2" key="1">
    <citation type="journal article" date="2021" name="Genome Biol. Evol.">
        <title>A High-Quality Reference Genome for a Parasitic Bivalve with Doubly Uniparental Inheritance (Bivalvia: Unionida).</title>
        <authorList>
            <person name="Smith C.H."/>
        </authorList>
    </citation>
    <scope>NUCLEOTIDE SEQUENCE</scope>
    <source>
        <strain evidence="2">CHS0354</strain>
    </source>
</reference>
<comment type="caution">
    <text evidence="2">The sequence shown here is derived from an EMBL/GenBank/DDBJ whole genome shotgun (WGS) entry which is preliminary data.</text>
</comment>
<organism evidence="2 3">
    <name type="scientific">Potamilus streckersoni</name>
    <dbReference type="NCBI Taxonomy" id="2493646"/>
    <lineage>
        <taxon>Eukaryota</taxon>
        <taxon>Metazoa</taxon>
        <taxon>Spiralia</taxon>
        <taxon>Lophotrochozoa</taxon>
        <taxon>Mollusca</taxon>
        <taxon>Bivalvia</taxon>
        <taxon>Autobranchia</taxon>
        <taxon>Heteroconchia</taxon>
        <taxon>Palaeoheterodonta</taxon>
        <taxon>Unionida</taxon>
        <taxon>Unionoidea</taxon>
        <taxon>Unionidae</taxon>
        <taxon>Ambleminae</taxon>
        <taxon>Lampsilini</taxon>
        <taxon>Potamilus</taxon>
    </lineage>
</organism>
<feature type="region of interest" description="Disordered" evidence="1">
    <location>
        <begin position="1"/>
        <end position="30"/>
    </location>
</feature>
<accession>A0AAE0SCH0</accession>
<evidence type="ECO:0000256" key="1">
    <source>
        <dbReference type="SAM" id="MobiDB-lite"/>
    </source>
</evidence>
<dbReference type="EMBL" id="JAEAOA010000737">
    <property type="protein sequence ID" value="KAK3588790.1"/>
    <property type="molecule type" value="Genomic_DNA"/>
</dbReference>
<reference evidence="2" key="3">
    <citation type="submission" date="2023-05" db="EMBL/GenBank/DDBJ databases">
        <authorList>
            <person name="Smith C.H."/>
        </authorList>
    </citation>
    <scope>NUCLEOTIDE SEQUENCE</scope>
    <source>
        <strain evidence="2">CHS0354</strain>
        <tissue evidence="2">Mantle</tissue>
    </source>
</reference>
<name>A0AAE0SCH0_9BIVA</name>
<gene>
    <name evidence="2" type="ORF">CHS0354_012002</name>
</gene>
<sequence>MPTASQARPRSSRIPTWPQPRPWSTQYHDDYNKRRHKSRICYRPRGHTPCPQSRQDFIATDNPTQSVRSHSHQEALTATKTYRHEDEEIGIEMNVPVDPDFVITGTQIPLTHRGEQGERSVGAILRDLGIDSDTDENMEYTGTAEMTQLKMPPSVFSINPSCPCRNDSIKNAAVSVQYYPSPPACPYRNDSIKNAAVSVQYYPSPPPQLALTEMTQLKMPPSVFSITLASPPPALTEMTQLNMPPSVFSITPAPQPALTEMTQKCRRQCLVLPQPPSLPLQK</sequence>